<protein>
    <recommendedName>
        <fullName evidence="3">Transmembrane protein</fullName>
    </recommendedName>
</protein>
<organism evidence="1 2">
    <name type="scientific">Clostridium ganghwense</name>
    <dbReference type="NCBI Taxonomy" id="312089"/>
    <lineage>
        <taxon>Bacteria</taxon>
        <taxon>Bacillati</taxon>
        <taxon>Bacillota</taxon>
        <taxon>Clostridia</taxon>
        <taxon>Eubacteriales</taxon>
        <taxon>Clostridiaceae</taxon>
        <taxon>Clostridium</taxon>
    </lineage>
</organism>
<proteinExistence type="predicted"/>
<keyword evidence="2" id="KW-1185">Reference proteome</keyword>
<evidence type="ECO:0008006" key="3">
    <source>
        <dbReference type="Google" id="ProtNLM"/>
    </source>
</evidence>
<evidence type="ECO:0000313" key="2">
    <source>
        <dbReference type="Proteomes" id="UP001079657"/>
    </source>
</evidence>
<accession>A0ABT4CMQ0</accession>
<comment type="caution">
    <text evidence="1">The sequence shown here is derived from an EMBL/GenBank/DDBJ whole genome shotgun (WGS) entry which is preliminary data.</text>
</comment>
<sequence>MINERFKNNLLIYLLSILLIIGVIFAKFQKKNLLHKQQQLQQLKINKTTKNNKHYTYTDILKDINNKDYVQIKRILKDNETPNLVCLQLEFKGEVKKLYSFLQMIKRKENFYGVKELEIKILENKNIYTNVILKFSI</sequence>
<name>A0ABT4CMQ0_9CLOT</name>
<dbReference type="Proteomes" id="UP001079657">
    <property type="component" value="Unassembled WGS sequence"/>
</dbReference>
<gene>
    <name evidence="1" type="ORF">OXH55_06740</name>
</gene>
<evidence type="ECO:0000313" key="1">
    <source>
        <dbReference type="EMBL" id="MCY6370327.1"/>
    </source>
</evidence>
<reference evidence="1" key="1">
    <citation type="submission" date="2022-12" db="EMBL/GenBank/DDBJ databases">
        <authorList>
            <person name="Wang J."/>
        </authorList>
    </citation>
    <scope>NUCLEOTIDE SEQUENCE</scope>
    <source>
        <strain evidence="1">HY-42-06</strain>
    </source>
</reference>
<dbReference type="RefSeq" id="WP_268049072.1">
    <property type="nucleotide sequence ID" value="NZ_JAPQES010000002.1"/>
</dbReference>
<dbReference type="EMBL" id="JAPQES010000002">
    <property type="protein sequence ID" value="MCY6370327.1"/>
    <property type="molecule type" value="Genomic_DNA"/>
</dbReference>